<dbReference type="PROSITE" id="PS00950">
    <property type="entry name" value="BACTERIAL_OPSIN_1"/>
    <property type="match status" value="1"/>
</dbReference>
<sequence length="255" mass="28260">MPVDMTVGQYNLVYNFFSFTIAVMAASTLYFWMGRPLVAQPYKIAVTITGLVTFIAFYHYFRIAESWDAAFTLANGAVEPTGKPFNDAYRYVDWLLTVPLLMIELILIMRLPQKETVSKATRLGVLAAIMIVLGYPGEVATDDGTRWLFWVLAMLPFIWIVYELVVGLSSAIDKQPENAKGLVSAARWLTVAAWLFYPIVFLFPMIGLTGATAETFVQVGYSVADIVAKAVFGVLIFQIAMRKTEAEYGGAKASG</sequence>
<keyword evidence="10" id="KW-0675">Receptor</keyword>
<dbReference type="EMBL" id="FNCE01000004">
    <property type="protein sequence ID" value="SDG00746.1"/>
    <property type="molecule type" value="Genomic_DNA"/>
</dbReference>
<keyword evidence="15" id="KW-1185">Reference proteome</keyword>
<dbReference type="PANTHER" id="PTHR28286">
    <property type="match status" value="1"/>
</dbReference>
<comment type="subcellular location">
    <subcellularLocation>
        <location evidence="1">Membrane</location>
        <topology evidence="1">Multi-pass membrane protein</topology>
    </subcellularLocation>
</comment>
<keyword evidence="6 12" id="KW-0681">Retinal protein</keyword>
<feature type="transmembrane region" description="Helical" evidence="13">
    <location>
        <begin position="44"/>
        <end position="61"/>
    </location>
</feature>
<evidence type="ECO:0000256" key="5">
    <source>
        <dbReference type="ARBA" id="ARBA00022692"/>
    </source>
</evidence>
<feature type="transmembrane region" description="Helical" evidence="13">
    <location>
        <begin position="12"/>
        <end position="32"/>
    </location>
</feature>
<evidence type="ECO:0000256" key="7">
    <source>
        <dbReference type="ARBA" id="ARBA00022989"/>
    </source>
</evidence>
<comment type="PTM">
    <text evidence="12">Contains one covalently linked retinal chromophore.</text>
</comment>
<feature type="modified residue" description="N6-(retinylidene)lysine" evidence="12">
    <location>
        <position position="229"/>
    </location>
</feature>
<keyword evidence="5 13" id="KW-0812">Transmembrane</keyword>
<keyword evidence="3" id="KW-0600">Photoreceptor protein</keyword>
<evidence type="ECO:0000256" key="4">
    <source>
        <dbReference type="ARBA" id="ARBA00022606"/>
    </source>
</evidence>
<dbReference type="PRINTS" id="PR00251">
    <property type="entry name" value="BACTRLOPSIN"/>
</dbReference>
<dbReference type="InterPro" id="IPR017402">
    <property type="entry name" value="Proteorhodopsin"/>
</dbReference>
<dbReference type="STRING" id="1082479.SAMN05216241_104103"/>
<feature type="site" description="Responsible for spectral tuning" evidence="11">
    <location>
        <position position="101"/>
    </location>
</feature>
<evidence type="ECO:0000256" key="8">
    <source>
        <dbReference type="ARBA" id="ARBA00022991"/>
    </source>
</evidence>
<feature type="site" description="Primary proton donor" evidence="11">
    <location>
        <position position="104"/>
    </location>
</feature>
<protein>
    <submittedName>
        <fullName evidence="14">Bacteriorhodopsin</fullName>
    </submittedName>
</protein>
<keyword evidence="9 13" id="KW-0472">Membrane</keyword>
<dbReference type="RefSeq" id="WP_218119153.1">
    <property type="nucleotide sequence ID" value="NZ_FNCE01000004.1"/>
</dbReference>
<feature type="transmembrane region" description="Helical" evidence="13">
    <location>
        <begin position="147"/>
        <end position="168"/>
    </location>
</feature>
<dbReference type="Gene3D" id="1.20.1070.10">
    <property type="entry name" value="Rhodopsin 7-helix transmembrane proteins"/>
    <property type="match status" value="1"/>
</dbReference>
<evidence type="ECO:0000256" key="1">
    <source>
        <dbReference type="ARBA" id="ARBA00004141"/>
    </source>
</evidence>
<evidence type="ECO:0000256" key="13">
    <source>
        <dbReference type="SAM" id="Phobius"/>
    </source>
</evidence>
<organism evidence="14 15">
    <name type="scientific">Limimonas halophila</name>
    <dbReference type="NCBI Taxonomy" id="1082479"/>
    <lineage>
        <taxon>Bacteria</taxon>
        <taxon>Pseudomonadati</taxon>
        <taxon>Pseudomonadota</taxon>
        <taxon>Alphaproteobacteria</taxon>
        <taxon>Rhodospirillales</taxon>
        <taxon>Rhodovibrionaceae</taxon>
        <taxon>Limimonas</taxon>
    </lineage>
</organism>
<dbReference type="InterPro" id="IPR001425">
    <property type="entry name" value="Arc/bac/fun_rhodopsins"/>
</dbReference>
<feature type="transmembrane region" description="Helical" evidence="13">
    <location>
        <begin position="219"/>
        <end position="237"/>
    </location>
</feature>
<evidence type="ECO:0000256" key="6">
    <source>
        <dbReference type="ARBA" id="ARBA00022925"/>
    </source>
</evidence>
<dbReference type="PIRSF" id="PIRSF038142">
    <property type="entry name" value="Rhodopsin_bac_prd"/>
    <property type="match status" value="1"/>
</dbReference>
<dbReference type="CDD" id="cd15242">
    <property type="entry name" value="7tm_Proteorhodopsin"/>
    <property type="match status" value="1"/>
</dbReference>
<dbReference type="Proteomes" id="UP000199415">
    <property type="component" value="Unassembled WGS sequence"/>
</dbReference>
<accession>A0A1G7QQC4</accession>
<dbReference type="AlphaFoldDB" id="A0A1G7QQC4"/>
<proteinExistence type="inferred from homology"/>
<dbReference type="GO" id="GO:0007602">
    <property type="term" value="P:phototransduction"/>
    <property type="evidence" value="ECO:0007669"/>
    <property type="project" value="UniProtKB-KW"/>
</dbReference>
<dbReference type="GO" id="GO:0016020">
    <property type="term" value="C:membrane"/>
    <property type="evidence" value="ECO:0007669"/>
    <property type="project" value="UniProtKB-SubCell"/>
</dbReference>
<keyword evidence="7 13" id="KW-1133">Transmembrane helix</keyword>
<comment type="similarity">
    <text evidence="2">Belongs to the archaeal/bacterial/fungal opsin family.</text>
</comment>
<dbReference type="SUPFAM" id="SSF81321">
    <property type="entry name" value="Family A G protein-coupled receptor-like"/>
    <property type="match status" value="1"/>
</dbReference>
<feature type="transmembrane region" description="Helical" evidence="13">
    <location>
        <begin position="188"/>
        <end position="207"/>
    </location>
</feature>
<evidence type="ECO:0000256" key="10">
    <source>
        <dbReference type="ARBA" id="ARBA00023170"/>
    </source>
</evidence>
<keyword evidence="4" id="KW-0716">Sensory transduction</keyword>
<dbReference type="GO" id="GO:0010461">
    <property type="term" value="F:light-activated monoatomic ion channel activity"/>
    <property type="evidence" value="ECO:0007669"/>
    <property type="project" value="InterPro"/>
</dbReference>
<dbReference type="PANTHER" id="PTHR28286:SF2">
    <property type="entry name" value="BACTERIORHODOPSIN _OPSIN, NOPA (EUROFUNG)"/>
    <property type="match status" value="1"/>
</dbReference>
<evidence type="ECO:0000313" key="15">
    <source>
        <dbReference type="Proteomes" id="UP000199415"/>
    </source>
</evidence>
<dbReference type="GO" id="GO:0009881">
    <property type="term" value="F:photoreceptor activity"/>
    <property type="evidence" value="ECO:0007669"/>
    <property type="project" value="UniProtKB-KW"/>
</dbReference>
<evidence type="ECO:0000256" key="3">
    <source>
        <dbReference type="ARBA" id="ARBA00022543"/>
    </source>
</evidence>
<evidence type="ECO:0000256" key="12">
    <source>
        <dbReference type="PIRSR" id="PIRSR038142-50"/>
    </source>
</evidence>
<feature type="transmembrane region" description="Helical" evidence="13">
    <location>
        <begin position="123"/>
        <end position="141"/>
    </location>
</feature>
<evidence type="ECO:0000256" key="9">
    <source>
        <dbReference type="ARBA" id="ARBA00023136"/>
    </source>
</evidence>
<gene>
    <name evidence="14" type="ORF">SAMN05216241_104103</name>
</gene>
<name>A0A1G7QQC4_9PROT</name>
<evidence type="ECO:0000256" key="11">
    <source>
        <dbReference type="PIRSR" id="PIRSR038142-1"/>
    </source>
</evidence>
<evidence type="ECO:0000313" key="14">
    <source>
        <dbReference type="EMBL" id="SDG00746.1"/>
    </source>
</evidence>
<dbReference type="Pfam" id="PF01036">
    <property type="entry name" value="Bac_rhodopsin"/>
    <property type="match status" value="1"/>
</dbReference>
<keyword evidence="8 12" id="KW-0157">Chromophore</keyword>
<feature type="site" description="Primary proton acceptor" evidence="11">
    <location>
        <position position="93"/>
    </location>
</feature>
<evidence type="ECO:0000256" key="2">
    <source>
        <dbReference type="ARBA" id="ARBA00008130"/>
    </source>
</evidence>
<dbReference type="SMART" id="SM01021">
    <property type="entry name" value="Bac_rhodopsin"/>
    <property type="match status" value="1"/>
</dbReference>
<dbReference type="InterPro" id="IPR018229">
    <property type="entry name" value="Rhodopsin_retinal_BS"/>
</dbReference>
<reference evidence="14 15" key="1">
    <citation type="submission" date="2016-10" db="EMBL/GenBank/DDBJ databases">
        <authorList>
            <person name="de Groot N.N."/>
        </authorList>
    </citation>
    <scope>NUCLEOTIDE SEQUENCE [LARGE SCALE GENOMIC DNA]</scope>
    <source>
        <strain evidence="14 15">DSM 25584</strain>
    </source>
</reference>